<evidence type="ECO:0000256" key="2">
    <source>
        <dbReference type="SAM" id="Phobius"/>
    </source>
</evidence>
<keyword evidence="2" id="KW-1133">Transmembrane helix</keyword>
<accession>A0A839ENM2</accession>
<organism evidence="3 4">
    <name type="scientific">Phyllobacterium myrsinacearum</name>
    <dbReference type="NCBI Taxonomy" id="28101"/>
    <lineage>
        <taxon>Bacteria</taxon>
        <taxon>Pseudomonadati</taxon>
        <taxon>Pseudomonadota</taxon>
        <taxon>Alphaproteobacteria</taxon>
        <taxon>Hyphomicrobiales</taxon>
        <taxon>Phyllobacteriaceae</taxon>
        <taxon>Phyllobacterium</taxon>
    </lineage>
</organism>
<sequence>MADFVAVLRKTIDGLADPTPELRQRVYAKARATIEQKLATLNAPEAVAVRQKQSLEDAIVEVESDFAHAVEDPKPVEEPIPVAPPVPVPAPPVVAAPVVAKPEPAPEAPKPVATVTPPVVPAPSFTKPIAQSDALEDFLTTHNSTGAKPIEPKEESFRDERPLAGSFSSGALKSGLGPEEEFDDEPELTPDDRRPNDYGVYTRGPLKQPKQKRSLVPLLGLAGLLVIIAGGAYAGWTYKDQIAARAGSVKTYLASLTSSGDKAPAKPAETASNQPATPPAKTEQPAPAAQPAPATPAASDPKSEPKLTQRLLPDGQEINPGPANDTPSLGEGTSVAASTPDQQPAQPPAAQGQQPAAPAGQTQPPAALPIGQKAFFYEERSGQDAGTADAGGVVWSVVQESPGNDLPPEPAIRAEVTIPDRGIKLRMVIRRNGDKTLPASHLVEMIFTVPDGFPGGSIDTVSRMTLKDTEQAPGSPLVGIPAKIADNFFIIAMNDAKTAVDTNMSLLRRQSWIDIPIAYKTGRRALLTLEKGLPGEKTFDDVLKAWAAKAGG</sequence>
<proteinExistence type="predicted"/>
<dbReference type="RefSeq" id="WP_182548838.1">
    <property type="nucleotide sequence ID" value="NZ_JACGXN010000001.1"/>
</dbReference>
<keyword evidence="2" id="KW-0812">Transmembrane</keyword>
<feature type="region of interest" description="Disordered" evidence="1">
    <location>
        <begin position="258"/>
        <end position="367"/>
    </location>
</feature>
<reference evidence="3 4" key="1">
    <citation type="submission" date="2020-07" db="EMBL/GenBank/DDBJ databases">
        <title>Genomic Encyclopedia of Type Strains, Phase IV (KMG-V): Genome sequencing to study the core and pangenomes of soil and plant-associated prokaryotes.</title>
        <authorList>
            <person name="Whitman W."/>
        </authorList>
    </citation>
    <scope>NUCLEOTIDE SEQUENCE [LARGE SCALE GENOMIC DNA]</scope>
    <source>
        <strain evidence="3 4">AN3</strain>
    </source>
</reference>
<dbReference type="Proteomes" id="UP000549052">
    <property type="component" value="Unassembled WGS sequence"/>
</dbReference>
<protein>
    <submittedName>
        <fullName evidence="3">Outer membrane biosynthesis protein TonB</fullName>
    </submittedName>
</protein>
<keyword evidence="4" id="KW-1185">Reference proteome</keyword>
<feature type="compositionally biased region" description="Basic and acidic residues" evidence="1">
    <location>
        <begin position="150"/>
        <end position="162"/>
    </location>
</feature>
<evidence type="ECO:0000313" key="3">
    <source>
        <dbReference type="EMBL" id="MBA8878260.1"/>
    </source>
</evidence>
<keyword evidence="2" id="KW-0472">Membrane</keyword>
<name>A0A839ENM2_9HYPH</name>
<dbReference type="AlphaFoldDB" id="A0A839ENM2"/>
<feature type="compositionally biased region" description="Low complexity" evidence="1">
    <location>
        <begin position="336"/>
        <end position="365"/>
    </location>
</feature>
<comment type="caution">
    <text evidence="3">The sequence shown here is derived from an EMBL/GenBank/DDBJ whole genome shotgun (WGS) entry which is preliminary data.</text>
</comment>
<dbReference type="EMBL" id="JACGXN010000001">
    <property type="protein sequence ID" value="MBA8878260.1"/>
    <property type="molecule type" value="Genomic_DNA"/>
</dbReference>
<evidence type="ECO:0000313" key="4">
    <source>
        <dbReference type="Proteomes" id="UP000549052"/>
    </source>
</evidence>
<feature type="transmembrane region" description="Helical" evidence="2">
    <location>
        <begin position="215"/>
        <end position="236"/>
    </location>
</feature>
<feature type="region of interest" description="Disordered" evidence="1">
    <location>
        <begin position="142"/>
        <end position="210"/>
    </location>
</feature>
<gene>
    <name evidence="3" type="ORF">FHW16_001942</name>
</gene>
<feature type="compositionally biased region" description="Acidic residues" evidence="1">
    <location>
        <begin position="178"/>
        <end position="189"/>
    </location>
</feature>
<evidence type="ECO:0000256" key="1">
    <source>
        <dbReference type="SAM" id="MobiDB-lite"/>
    </source>
</evidence>